<comment type="caution">
    <text evidence="4">The sequence shown here is derived from an EMBL/GenBank/DDBJ whole genome shotgun (WGS) entry which is preliminary data.</text>
</comment>
<feature type="region of interest" description="Disordered" evidence="2">
    <location>
        <begin position="189"/>
        <end position="208"/>
    </location>
</feature>
<keyword evidence="1" id="KW-0238">DNA-binding</keyword>
<dbReference type="GO" id="GO:0003677">
    <property type="term" value="F:DNA binding"/>
    <property type="evidence" value="ECO:0007669"/>
    <property type="project" value="UniProtKB-KW"/>
</dbReference>
<gene>
    <name evidence="4" type="ORF">D6Z83_11730</name>
    <name evidence="6" type="ORF">EBE87_15750</name>
    <name evidence="5" type="ORF">EBE87_20680</name>
</gene>
<evidence type="ECO:0000313" key="5">
    <source>
        <dbReference type="EMBL" id="RMI19413.1"/>
    </source>
</evidence>
<protein>
    <submittedName>
        <fullName evidence="5">Helix-turn-helix domain-containing protein</fullName>
    </submittedName>
    <submittedName>
        <fullName evidence="4">XRE family transcriptional regulator</fullName>
    </submittedName>
</protein>
<sequence length="208" mass="23155">MTRGRPTKVHFADRPSWANRLVAARKRAGLSQMALAKAAGLSQSAIADYEVGRSEPGFRVIERIAEVLQVDRDFLTKATSVSRESIERDLEHRSKMAEGDELSVYQDGEKYDGAFVRTAEKVHSMLTEEMPHTRISMAAVISMSRIAWRMAMMMSGGQPTDEVIAAVVSLLRTAQRTFARFPDATGDMVINEDDDMDETGIDRSDKPD</sequence>
<dbReference type="AlphaFoldDB" id="A0A3A9JHM5"/>
<dbReference type="EMBL" id="RFLX01000020">
    <property type="protein sequence ID" value="RMI19413.1"/>
    <property type="molecule type" value="Genomic_DNA"/>
</dbReference>
<dbReference type="SMART" id="SM00530">
    <property type="entry name" value="HTH_XRE"/>
    <property type="match status" value="1"/>
</dbReference>
<organism evidence="4 8">
    <name type="scientific">Teichococcus wenyumeiae</name>
    <dbReference type="NCBI Taxonomy" id="2478470"/>
    <lineage>
        <taxon>Bacteria</taxon>
        <taxon>Pseudomonadati</taxon>
        <taxon>Pseudomonadota</taxon>
        <taxon>Alphaproteobacteria</taxon>
        <taxon>Acetobacterales</taxon>
        <taxon>Roseomonadaceae</taxon>
        <taxon>Roseomonas</taxon>
    </lineage>
</organism>
<accession>A0A3A9JHM5</accession>
<feature type="compositionally biased region" description="Acidic residues" evidence="2">
    <location>
        <begin position="190"/>
        <end position="199"/>
    </location>
</feature>
<dbReference type="PROSITE" id="PS50943">
    <property type="entry name" value="HTH_CROC1"/>
    <property type="match status" value="1"/>
</dbReference>
<evidence type="ECO:0000256" key="1">
    <source>
        <dbReference type="ARBA" id="ARBA00023125"/>
    </source>
</evidence>
<evidence type="ECO:0000313" key="4">
    <source>
        <dbReference type="EMBL" id="RKK04015.1"/>
    </source>
</evidence>
<dbReference type="EMBL" id="RAQU01000060">
    <property type="protein sequence ID" value="RKK04015.1"/>
    <property type="molecule type" value="Genomic_DNA"/>
</dbReference>
<dbReference type="GO" id="GO:0003700">
    <property type="term" value="F:DNA-binding transcription factor activity"/>
    <property type="evidence" value="ECO:0007669"/>
    <property type="project" value="TreeGrafter"/>
</dbReference>
<dbReference type="InterPro" id="IPR001387">
    <property type="entry name" value="Cro/C1-type_HTH"/>
</dbReference>
<reference evidence="4 8" key="1">
    <citation type="submission" date="2018-09" db="EMBL/GenBank/DDBJ databases">
        <title>Roseomonas sp. nov., isolated from feces of Tibetan antelopes in the Qinghai-Tibet plateau, China.</title>
        <authorList>
            <person name="Tian Z."/>
        </authorList>
    </citation>
    <scope>NUCLEOTIDE SEQUENCE [LARGE SCALE GENOMIC DNA]</scope>
    <source>
        <strain evidence="5 7">Z23</strain>
        <strain evidence="4 8">Z24</strain>
    </source>
</reference>
<evidence type="ECO:0000256" key="2">
    <source>
        <dbReference type="SAM" id="MobiDB-lite"/>
    </source>
</evidence>
<dbReference type="GO" id="GO:0005829">
    <property type="term" value="C:cytosol"/>
    <property type="evidence" value="ECO:0007669"/>
    <property type="project" value="TreeGrafter"/>
</dbReference>
<dbReference type="PANTHER" id="PTHR46797">
    <property type="entry name" value="HTH-TYPE TRANSCRIPTIONAL REGULATOR"/>
    <property type="match status" value="1"/>
</dbReference>
<keyword evidence="7" id="KW-1185">Reference proteome</keyword>
<feature type="domain" description="HTH cro/C1-type" evidence="3">
    <location>
        <begin position="21"/>
        <end position="75"/>
    </location>
</feature>
<dbReference type="Gene3D" id="1.10.260.40">
    <property type="entry name" value="lambda repressor-like DNA-binding domains"/>
    <property type="match status" value="1"/>
</dbReference>
<dbReference type="Proteomes" id="UP000274097">
    <property type="component" value="Unassembled WGS sequence"/>
</dbReference>
<dbReference type="InterPro" id="IPR050807">
    <property type="entry name" value="TransReg_Diox_bact_type"/>
</dbReference>
<dbReference type="OrthoDB" id="5659783at2"/>
<dbReference type="Pfam" id="PF01381">
    <property type="entry name" value="HTH_3"/>
    <property type="match status" value="1"/>
</dbReference>
<evidence type="ECO:0000313" key="7">
    <source>
        <dbReference type="Proteomes" id="UP000274097"/>
    </source>
</evidence>
<dbReference type="RefSeq" id="WP_120638498.1">
    <property type="nucleotide sequence ID" value="NZ_RAQU01000060.1"/>
</dbReference>
<dbReference type="EMBL" id="RFLX01000012">
    <property type="protein sequence ID" value="RMI20276.1"/>
    <property type="molecule type" value="Genomic_DNA"/>
</dbReference>
<dbReference type="PANTHER" id="PTHR46797:SF1">
    <property type="entry name" value="METHYLPHOSPHONATE SYNTHASE"/>
    <property type="match status" value="1"/>
</dbReference>
<dbReference type="CDD" id="cd00093">
    <property type="entry name" value="HTH_XRE"/>
    <property type="match status" value="1"/>
</dbReference>
<evidence type="ECO:0000259" key="3">
    <source>
        <dbReference type="PROSITE" id="PS50943"/>
    </source>
</evidence>
<proteinExistence type="predicted"/>
<dbReference type="InterPro" id="IPR010982">
    <property type="entry name" value="Lambda_DNA-bd_dom_sf"/>
</dbReference>
<dbReference type="Proteomes" id="UP000278036">
    <property type="component" value="Unassembled WGS sequence"/>
</dbReference>
<evidence type="ECO:0000313" key="6">
    <source>
        <dbReference type="EMBL" id="RMI20276.1"/>
    </source>
</evidence>
<name>A0A3A9JHM5_9PROT</name>
<dbReference type="SUPFAM" id="SSF47413">
    <property type="entry name" value="lambda repressor-like DNA-binding domains"/>
    <property type="match status" value="1"/>
</dbReference>
<evidence type="ECO:0000313" key="8">
    <source>
        <dbReference type="Proteomes" id="UP000278036"/>
    </source>
</evidence>
<dbReference type="InParanoid" id="A0A3A9JHM5"/>